<evidence type="ECO:0008006" key="5">
    <source>
        <dbReference type="Google" id="ProtNLM"/>
    </source>
</evidence>
<evidence type="ECO:0000313" key="3">
    <source>
        <dbReference type="EMBL" id="EGS17326.1"/>
    </source>
</evidence>
<name>G0SGI7_CHATD</name>
<feature type="transmembrane region" description="Helical" evidence="2">
    <location>
        <begin position="32"/>
        <end position="49"/>
    </location>
</feature>
<dbReference type="Proteomes" id="UP000008066">
    <property type="component" value="Unassembled WGS sequence"/>
</dbReference>
<evidence type="ECO:0000313" key="4">
    <source>
        <dbReference type="Proteomes" id="UP000008066"/>
    </source>
</evidence>
<protein>
    <recommendedName>
        <fullName evidence="5">Rhomboid family membrane protein</fullName>
    </recommendedName>
</protein>
<dbReference type="OMA" id="WMGGESE"/>
<gene>
    <name evidence="3" type="ORF">CTHT_0066470</name>
</gene>
<organism evidence="4">
    <name type="scientific">Chaetomium thermophilum (strain DSM 1495 / CBS 144.50 / IMI 039719)</name>
    <name type="common">Thermochaetoides thermophila</name>
    <dbReference type="NCBI Taxonomy" id="759272"/>
    <lineage>
        <taxon>Eukaryota</taxon>
        <taxon>Fungi</taxon>
        <taxon>Dikarya</taxon>
        <taxon>Ascomycota</taxon>
        <taxon>Pezizomycotina</taxon>
        <taxon>Sordariomycetes</taxon>
        <taxon>Sordariomycetidae</taxon>
        <taxon>Sordariales</taxon>
        <taxon>Chaetomiaceae</taxon>
        <taxon>Thermochaetoides</taxon>
    </lineage>
</organism>
<feature type="region of interest" description="Disordered" evidence="1">
    <location>
        <begin position="1"/>
        <end position="23"/>
    </location>
</feature>
<keyword evidence="2" id="KW-1133">Transmembrane helix</keyword>
<dbReference type="eggNOG" id="ENOG502SD8H">
    <property type="taxonomic scope" value="Eukaryota"/>
</dbReference>
<dbReference type="GeneID" id="18260685"/>
<dbReference type="HOGENOM" id="CLU_090064_0_0_1"/>
<reference evidence="3 4" key="1">
    <citation type="journal article" date="2011" name="Cell">
        <title>Insight into structure and assembly of the nuclear pore complex by utilizing the genome of a eukaryotic thermophile.</title>
        <authorList>
            <person name="Amlacher S."/>
            <person name="Sarges P."/>
            <person name="Flemming D."/>
            <person name="van Noort V."/>
            <person name="Kunze R."/>
            <person name="Devos D.P."/>
            <person name="Arumugam M."/>
            <person name="Bork P."/>
            <person name="Hurt E."/>
        </authorList>
    </citation>
    <scope>NUCLEOTIDE SEQUENCE [LARGE SCALE GENOMIC DNA]</scope>
    <source>
        <strain evidence="4">DSM 1495 / CBS 144.50 / IMI 039719</strain>
    </source>
</reference>
<keyword evidence="2" id="KW-0812">Transmembrane</keyword>
<accession>G0SGI7</accession>
<dbReference type="AlphaFoldDB" id="G0SGI7"/>
<dbReference type="EMBL" id="GL988047">
    <property type="protein sequence ID" value="EGS17326.1"/>
    <property type="molecule type" value="Genomic_DNA"/>
</dbReference>
<sequence>MKSDNQQPPSIEPTSNTTTITTTHSSNPFTKFAAWGIAVLGPIALFLPGRGGATKSTFQNAILAGSTFWGYNTLAAEYTGKSITQRSSERWRSLLGLPEKKPEEEKRKKGGVFADLPTERAAQVKMLLEEERRRRAAAEGREYKPKDTRGFLERVWMGNEEEGWKEKRLEEERKALESGKGYGDLIIEQVKEVFGKRDNGKKE</sequence>
<dbReference type="OrthoDB" id="5411041at2759"/>
<proteinExistence type="predicted"/>
<dbReference type="RefSeq" id="XP_006696944.1">
    <property type="nucleotide sequence ID" value="XM_006696881.1"/>
</dbReference>
<evidence type="ECO:0000256" key="1">
    <source>
        <dbReference type="SAM" id="MobiDB-lite"/>
    </source>
</evidence>
<feature type="compositionally biased region" description="Low complexity" evidence="1">
    <location>
        <begin position="8"/>
        <end position="23"/>
    </location>
</feature>
<keyword evidence="4" id="KW-1185">Reference proteome</keyword>
<dbReference type="KEGG" id="cthr:CTHT_0066470"/>
<keyword evidence="2" id="KW-0472">Membrane</keyword>
<evidence type="ECO:0000256" key="2">
    <source>
        <dbReference type="SAM" id="Phobius"/>
    </source>
</evidence>